<feature type="transmembrane region" description="Helical" evidence="10">
    <location>
        <begin position="245"/>
        <end position="263"/>
    </location>
</feature>
<proteinExistence type="inferred from homology"/>
<dbReference type="InterPro" id="IPR000175">
    <property type="entry name" value="Na/ntran_symport"/>
</dbReference>
<feature type="transmembrane region" description="Helical" evidence="10">
    <location>
        <begin position="414"/>
        <end position="435"/>
    </location>
</feature>
<feature type="disulfide bond" evidence="9">
    <location>
        <begin position="175"/>
        <end position="185"/>
    </location>
</feature>
<evidence type="ECO:0000256" key="7">
    <source>
        <dbReference type="ARBA" id="ARBA00023136"/>
    </source>
</evidence>
<dbReference type="GO" id="GO:0015293">
    <property type="term" value="F:symporter activity"/>
    <property type="evidence" value="ECO:0007669"/>
    <property type="project" value="UniProtKB-KW"/>
</dbReference>
<keyword evidence="8" id="KW-0479">Metal-binding</keyword>
<dbReference type="GO" id="GO:0006865">
    <property type="term" value="P:amino acid transport"/>
    <property type="evidence" value="ECO:0007669"/>
    <property type="project" value="TreeGrafter"/>
</dbReference>
<sequence>MTEKQQAVEPLAATKKKGSQQSFASLSEADLGSMSNISSFEGSTGGYTGEEFVWRNQYQHALYFLTYSYSWGLFSSHRRGSGIAGDSEIPSWIHILIVYIVFAGPLLYLETFVGQYTHRGCVAIGEMVPLAYGVGYVVVAQTFLTCSLNLFFCSNILYYILVSMLNYPTPAWMICLDDYITNLECFSRDDIDACDDMMKRNPTQPCFNPDTQILSGTLFKEQIIFASGVMNKTQEDFRPNTTKTINLLLATAIVIILTVRNIRDIDDSIKISVIFCIVTIIVTISVIFLNNLRLNMLATMFSVNPASLVNLKCWKLALVTTVMRISLLEGGHFLFGSYMPHSVNSVYRVFYLITSHIVVLFLSSVLVFLMEDYFCAFMNVDVEVLNRYTDIDSTFVIYPTVLGTLAAAQLWTTLYFSILFALALHGIALQIIVIQETVSQVLISRNYYAYTRLVIIFLLVIICVIFTSNSGAQLAVEIYLSRSLIFMPVAILLYIVLLVYGFDRFSDDIEFILHSPPPIYLKAAWFLSLVILFLLCFVQEGRGMKFPKTTTTVLCLLFLPMPIGFIYQSIRAIRKKALMIMVKGDNFGPQDPDEKANRLLFNPRYEVRFRRRHSYCKHRCLLESYALRRCLEKELIHLTRVLMDIEENEEERMIRKKLRQALRIHRVIMIQALHFNPALEYFHNPENDYNYLVQKKEE</sequence>
<gene>
    <name evidence="11" type="ORF">PYX00_007723</name>
</gene>
<organism evidence="11">
    <name type="scientific">Menopon gallinae</name>
    <name type="common">poultry shaft louse</name>
    <dbReference type="NCBI Taxonomy" id="328185"/>
    <lineage>
        <taxon>Eukaryota</taxon>
        <taxon>Metazoa</taxon>
        <taxon>Ecdysozoa</taxon>
        <taxon>Arthropoda</taxon>
        <taxon>Hexapoda</taxon>
        <taxon>Insecta</taxon>
        <taxon>Pterygota</taxon>
        <taxon>Neoptera</taxon>
        <taxon>Paraneoptera</taxon>
        <taxon>Psocodea</taxon>
        <taxon>Troctomorpha</taxon>
        <taxon>Phthiraptera</taxon>
        <taxon>Amblycera</taxon>
        <taxon>Menoponidae</taxon>
        <taxon>Menopon</taxon>
    </lineage>
</organism>
<evidence type="ECO:0000256" key="10">
    <source>
        <dbReference type="SAM" id="Phobius"/>
    </source>
</evidence>
<feature type="transmembrane region" description="Helical" evidence="10">
    <location>
        <begin position="447"/>
        <end position="467"/>
    </location>
</feature>
<dbReference type="GO" id="GO:0046872">
    <property type="term" value="F:metal ion binding"/>
    <property type="evidence" value="ECO:0007669"/>
    <property type="project" value="UniProtKB-KW"/>
</dbReference>
<evidence type="ECO:0000313" key="11">
    <source>
        <dbReference type="EMBL" id="KAL0270252.1"/>
    </source>
</evidence>
<evidence type="ECO:0000256" key="6">
    <source>
        <dbReference type="ARBA" id="ARBA00022989"/>
    </source>
</evidence>
<reference evidence="11" key="1">
    <citation type="journal article" date="2024" name="Gigascience">
        <title>Chromosome-level genome of the poultry shaft louse Menopon gallinae provides insight into the host-switching and adaptive evolution of parasitic lice.</title>
        <authorList>
            <person name="Xu Y."/>
            <person name="Ma L."/>
            <person name="Liu S."/>
            <person name="Liang Y."/>
            <person name="Liu Q."/>
            <person name="He Z."/>
            <person name="Tian L."/>
            <person name="Duan Y."/>
            <person name="Cai W."/>
            <person name="Li H."/>
            <person name="Song F."/>
        </authorList>
    </citation>
    <scope>NUCLEOTIDE SEQUENCE</scope>
    <source>
        <strain evidence="11">Cailab_2023a</strain>
    </source>
</reference>
<keyword evidence="7 10" id="KW-0472">Membrane</keyword>
<comment type="caution">
    <text evidence="11">The sequence shown here is derived from an EMBL/GenBank/DDBJ whole genome shotgun (WGS) entry which is preliminary data.</text>
</comment>
<feature type="transmembrane region" description="Helical" evidence="10">
    <location>
        <begin position="89"/>
        <end position="109"/>
    </location>
</feature>
<keyword evidence="4 10" id="KW-0812">Transmembrane</keyword>
<keyword evidence="9" id="KW-1015">Disulfide bond</keyword>
<dbReference type="InterPro" id="IPR037272">
    <property type="entry name" value="SNS_sf"/>
</dbReference>
<keyword evidence="5" id="KW-0769">Symport</keyword>
<comment type="subcellular location">
    <subcellularLocation>
        <location evidence="1">Membrane</location>
        <topology evidence="1">Multi-pass membrane protein</topology>
    </subcellularLocation>
</comment>
<dbReference type="EMBL" id="JARGDH010000004">
    <property type="protein sequence ID" value="KAL0270252.1"/>
    <property type="molecule type" value="Genomic_DNA"/>
</dbReference>
<protein>
    <submittedName>
        <fullName evidence="11">Uncharacterized protein</fullName>
    </submittedName>
</protein>
<dbReference type="AlphaFoldDB" id="A0AAW2HKE1"/>
<dbReference type="PANTHER" id="PTHR11616:SF240">
    <property type="entry name" value="BLOATED TUBULES, ISOFORM B-RELATED"/>
    <property type="match status" value="1"/>
</dbReference>
<accession>A0AAW2HKE1</accession>
<keyword evidence="3" id="KW-0813">Transport</keyword>
<evidence type="ECO:0000256" key="5">
    <source>
        <dbReference type="ARBA" id="ARBA00022847"/>
    </source>
</evidence>
<dbReference type="Pfam" id="PF00209">
    <property type="entry name" value="SNF"/>
    <property type="match status" value="1"/>
</dbReference>
<dbReference type="PROSITE" id="PS50267">
    <property type="entry name" value="NA_NEUROTRAN_SYMP_3"/>
    <property type="match status" value="1"/>
</dbReference>
<evidence type="ECO:0000256" key="8">
    <source>
        <dbReference type="PIRSR" id="PIRSR600175-1"/>
    </source>
</evidence>
<evidence type="ECO:0000256" key="1">
    <source>
        <dbReference type="ARBA" id="ARBA00004141"/>
    </source>
</evidence>
<feature type="transmembrane region" description="Helical" evidence="10">
    <location>
        <begin position="313"/>
        <end position="335"/>
    </location>
</feature>
<feature type="transmembrane region" description="Helical" evidence="10">
    <location>
        <begin position="269"/>
        <end position="292"/>
    </location>
</feature>
<dbReference type="GO" id="GO:0035725">
    <property type="term" value="P:sodium ion transmembrane transport"/>
    <property type="evidence" value="ECO:0007669"/>
    <property type="project" value="TreeGrafter"/>
</dbReference>
<evidence type="ECO:0000256" key="2">
    <source>
        <dbReference type="ARBA" id="ARBA00006459"/>
    </source>
</evidence>
<comment type="similarity">
    <text evidence="2">Belongs to the sodium:neurotransmitter symporter (SNF) (TC 2.A.22) family.</text>
</comment>
<feature type="transmembrane region" description="Helical" evidence="10">
    <location>
        <begin position="519"/>
        <end position="538"/>
    </location>
</feature>
<evidence type="ECO:0000256" key="9">
    <source>
        <dbReference type="PIRSR" id="PIRSR600175-2"/>
    </source>
</evidence>
<feature type="transmembrane region" description="Helical" evidence="10">
    <location>
        <begin position="550"/>
        <end position="570"/>
    </location>
</feature>
<evidence type="ECO:0000256" key="4">
    <source>
        <dbReference type="ARBA" id="ARBA00022692"/>
    </source>
</evidence>
<evidence type="ECO:0000256" key="3">
    <source>
        <dbReference type="ARBA" id="ARBA00022448"/>
    </source>
</evidence>
<name>A0AAW2HKE1_9NEOP</name>
<dbReference type="PANTHER" id="PTHR11616">
    <property type="entry name" value="SODIUM/CHLORIDE DEPENDENT TRANSPORTER"/>
    <property type="match status" value="1"/>
</dbReference>
<feature type="transmembrane region" description="Helical" evidence="10">
    <location>
        <begin position="347"/>
        <end position="369"/>
    </location>
</feature>
<dbReference type="SUPFAM" id="SSF161070">
    <property type="entry name" value="SNF-like"/>
    <property type="match status" value="1"/>
</dbReference>
<keyword evidence="8" id="KW-0915">Sodium</keyword>
<feature type="transmembrane region" description="Helical" evidence="10">
    <location>
        <begin position="479"/>
        <end position="499"/>
    </location>
</feature>
<dbReference type="GO" id="GO:0005886">
    <property type="term" value="C:plasma membrane"/>
    <property type="evidence" value="ECO:0007669"/>
    <property type="project" value="TreeGrafter"/>
</dbReference>
<feature type="binding site" evidence="8">
    <location>
        <position position="422"/>
    </location>
    <ligand>
        <name>Na(+)</name>
        <dbReference type="ChEBI" id="CHEBI:29101"/>
        <label>1</label>
    </ligand>
</feature>
<feature type="transmembrane region" description="Helical" evidence="10">
    <location>
        <begin position="136"/>
        <end position="161"/>
    </location>
</feature>
<keyword evidence="6 10" id="KW-1133">Transmembrane helix</keyword>